<comment type="caution">
    <text evidence="1">The sequence shown here is derived from an EMBL/GenBank/DDBJ whole genome shotgun (WGS) entry which is preliminary data.</text>
</comment>
<name>K0SE48_THAOC</name>
<dbReference type="Proteomes" id="UP000266841">
    <property type="component" value="Unassembled WGS sequence"/>
</dbReference>
<accession>K0SE48</accession>
<evidence type="ECO:0000313" key="2">
    <source>
        <dbReference type="Proteomes" id="UP000266841"/>
    </source>
</evidence>
<gene>
    <name evidence="1" type="ORF">THAOC_14851</name>
</gene>
<keyword evidence="2" id="KW-1185">Reference proteome</keyword>
<reference evidence="1 2" key="1">
    <citation type="journal article" date="2012" name="Genome Biol.">
        <title>Genome and low-iron response of an oceanic diatom adapted to chronic iron limitation.</title>
        <authorList>
            <person name="Lommer M."/>
            <person name="Specht M."/>
            <person name="Roy A.S."/>
            <person name="Kraemer L."/>
            <person name="Andreson R."/>
            <person name="Gutowska M.A."/>
            <person name="Wolf J."/>
            <person name="Bergner S.V."/>
            <person name="Schilhabel M.B."/>
            <person name="Klostermeier U.C."/>
            <person name="Beiko R.G."/>
            <person name="Rosenstiel P."/>
            <person name="Hippler M."/>
            <person name="Laroche J."/>
        </authorList>
    </citation>
    <scope>NUCLEOTIDE SEQUENCE [LARGE SCALE GENOMIC DNA]</scope>
    <source>
        <strain evidence="1 2">CCMP1005</strain>
    </source>
</reference>
<evidence type="ECO:0000313" key="1">
    <source>
        <dbReference type="EMBL" id="EJK64413.1"/>
    </source>
</evidence>
<dbReference type="EMBL" id="AGNL01017278">
    <property type="protein sequence ID" value="EJK64413.1"/>
    <property type="molecule type" value="Genomic_DNA"/>
</dbReference>
<dbReference type="AlphaFoldDB" id="K0SE48"/>
<sequence>MGTILFGQVSLYLQANRYNTLYNGVVEGLCVCVASFFDISKPQTSNNCLSSILHHRWASFTADHYQSH</sequence>
<proteinExistence type="predicted"/>
<protein>
    <submittedName>
        <fullName evidence="1">Uncharacterized protein</fullName>
    </submittedName>
</protein>
<organism evidence="1 2">
    <name type="scientific">Thalassiosira oceanica</name>
    <name type="common">Marine diatom</name>
    <dbReference type="NCBI Taxonomy" id="159749"/>
    <lineage>
        <taxon>Eukaryota</taxon>
        <taxon>Sar</taxon>
        <taxon>Stramenopiles</taxon>
        <taxon>Ochrophyta</taxon>
        <taxon>Bacillariophyta</taxon>
        <taxon>Coscinodiscophyceae</taxon>
        <taxon>Thalassiosirophycidae</taxon>
        <taxon>Thalassiosirales</taxon>
        <taxon>Thalassiosiraceae</taxon>
        <taxon>Thalassiosira</taxon>
    </lineage>
</organism>